<dbReference type="InterPro" id="IPR010723">
    <property type="entry name" value="HemN_C"/>
</dbReference>
<comment type="function">
    <text evidence="2">Probably acts as a heme chaperone, transferring heme to an unknown acceptor. Binds one molecule of heme per monomer, possibly covalently. Binds 1 [4Fe-4S] cluster. The cluster is coordinated with 3 cysteines and an exchangeable S-adenosyl-L-methionine.</text>
</comment>
<evidence type="ECO:0000256" key="2">
    <source>
        <dbReference type="RuleBase" id="RU364116"/>
    </source>
</evidence>
<dbReference type="STRING" id="111105.HR09_10340"/>
<dbReference type="InterPro" id="IPR058240">
    <property type="entry name" value="rSAM_sf"/>
</dbReference>
<keyword evidence="2" id="KW-0408">Iron</keyword>
<dbReference type="OrthoDB" id="9808022at2"/>
<keyword evidence="2" id="KW-0349">Heme</keyword>
<dbReference type="Pfam" id="PF04055">
    <property type="entry name" value="Radical_SAM"/>
    <property type="match status" value="1"/>
</dbReference>
<keyword evidence="2" id="KW-0004">4Fe-4S</keyword>
<comment type="caution">
    <text evidence="4">The sequence shown here is derived from an EMBL/GenBank/DDBJ whole genome shotgun (WGS) entry which is preliminary data.</text>
</comment>
<sequence>MTGLYIHIPFCATRCSYCDFYSQTNSALRSEYIQALIAEMSIRRTEVADTIGTLYFGGGTPSLLSPQEIGRIIEQAYKLFSFSSDVEITLEANPDDLNTGYVQELRTLPINRISMGAQSFHDEDLHFLNRRHNARQVYEAVDTCRKAGLTNLSIDLIYGLPGQTPARWQENISAVLALAPPHLSAYHLIYEEGTPLTRLLHAGKVREVDEEVSLEFFRMLREQLTRAGYEHYEISNFARAGYHSRHNSSYWQDTPYLGLGPSAHSFDGWRTRRCNPSDISRYIASMAAGKPLFTEEILTDNDRYNEVIMTRLRTARGLSPDQVSYLFGKESAERCIRTAAPFIRDGLLHEEADRRIRLTEKGIFLSDRIISEFFIV</sequence>
<dbReference type="InterPro" id="IPR004559">
    <property type="entry name" value="HemW-like"/>
</dbReference>
<dbReference type="CDD" id="cd01335">
    <property type="entry name" value="Radical_SAM"/>
    <property type="match status" value="1"/>
</dbReference>
<evidence type="ECO:0000259" key="3">
    <source>
        <dbReference type="PROSITE" id="PS51918"/>
    </source>
</evidence>
<dbReference type="Proteomes" id="UP000030130">
    <property type="component" value="Unassembled WGS sequence"/>
</dbReference>
<dbReference type="GO" id="GO:0051539">
    <property type="term" value="F:4 iron, 4 sulfur cluster binding"/>
    <property type="evidence" value="ECO:0007669"/>
    <property type="project" value="UniProtKB-UniRule"/>
</dbReference>
<name>A0A0A2F2N7_9PORP</name>
<dbReference type="Pfam" id="PF06969">
    <property type="entry name" value="HemN_C"/>
    <property type="match status" value="1"/>
</dbReference>
<dbReference type="InterPro" id="IPR023404">
    <property type="entry name" value="rSAM_horseshoe"/>
</dbReference>
<protein>
    <recommendedName>
        <fullName evidence="2">Heme chaperone HemW</fullName>
    </recommendedName>
</protein>
<dbReference type="PANTHER" id="PTHR13932">
    <property type="entry name" value="COPROPORPHYRINIGEN III OXIDASE"/>
    <property type="match status" value="1"/>
</dbReference>
<feature type="domain" description="Radical SAM core" evidence="3">
    <location>
        <begin position="1"/>
        <end position="230"/>
    </location>
</feature>
<reference evidence="4 5" key="1">
    <citation type="submission" date="2014-08" db="EMBL/GenBank/DDBJ databases">
        <title>Porphyromonas gulae strain:COT-052_OH1451 Genome sequencing.</title>
        <authorList>
            <person name="Wallis C."/>
            <person name="Deusch O."/>
            <person name="O'Flynn C."/>
            <person name="Davis I."/>
            <person name="Jospin G."/>
            <person name="Darling A.E."/>
            <person name="Coil D.A."/>
            <person name="Alexiev A."/>
            <person name="Horsfall A."/>
            <person name="Kirkwood N."/>
            <person name="Harris S."/>
            <person name="Eisen J.A."/>
        </authorList>
    </citation>
    <scope>NUCLEOTIDE SEQUENCE [LARGE SCALE GENOMIC DNA]</scope>
    <source>
        <strain evidence="5">COT-052 OH1451</strain>
    </source>
</reference>
<evidence type="ECO:0000313" key="5">
    <source>
        <dbReference type="Proteomes" id="UP000030130"/>
    </source>
</evidence>
<dbReference type="GO" id="GO:0046872">
    <property type="term" value="F:metal ion binding"/>
    <property type="evidence" value="ECO:0007669"/>
    <property type="project" value="UniProtKB-UniRule"/>
</dbReference>
<evidence type="ECO:0000256" key="1">
    <source>
        <dbReference type="ARBA" id="ARBA00006100"/>
    </source>
</evidence>
<comment type="subcellular location">
    <subcellularLocation>
        <location evidence="2">Cytoplasm</location>
    </subcellularLocation>
</comment>
<proteinExistence type="inferred from homology"/>
<dbReference type="PANTHER" id="PTHR13932:SF5">
    <property type="entry name" value="RADICAL S-ADENOSYL METHIONINE DOMAIN-CONTAINING PROTEIN 1, MITOCHONDRIAL"/>
    <property type="match status" value="1"/>
</dbReference>
<organism evidence="4 5">
    <name type="scientific">Porphyromonas gulae</name>
    <dbReference type="NCBI Taxonomy" id="111105"/>
    <lineage>
        <taxon>Bacteria</taxon>
        <taxon>Pseudomonadati</taxon>
        <taxon>Bacteroidota</taxon>
        <taxon>Bacteroidia</taxon>
        <taxon>Bacteroidales</taxon>
        <taxon>Porphyromonadaceae</taxon>
        <taxon>Porphyromonas</taxon>
    </lineage>
</organism>
<dbReference type="AlphaFoldDB" id="A0A0A2F2N7"/>
<dbReference type="GO" id="GO:0006779">
    <property type="term" value="P:porphyrin-containing compound biosynthetic process"/>
    <property type="evidence" value="ECO:0007669"/>
    <property type="project" value="InterPro"/>
</dbReference>
<keyword evidence="2" id="KW-0963">Cytoplasm</keyword>
<dbReference type="GO" id="GO:0005737">
    <property type="term" value="C:cytoplasm"/>
    <property type="evidence" value="ECO:0007669"/>
    <property type="project" value="UniProtKB-SubCell"/>
</dbReference>
<keyword evidence="2" id="KW-0143">Chaperone</keyword>
<dbReference type="eggNOG" id="COG0635">
    <property type="taxonomic scope" value="Bacteria"/>
</dbReference>
<dbReference type="InterPro" id="IPR007197">
    <property type="entry name" value="rSAM"/>
</dbReference>
<evidence type="ECO:0000313" key="4">
    <source>
        <dbReference type="EMBL" id="KGN85273.1"/>
    </source>
</evidence>
<dbReference type="GO" id="GO:0004109">
    <property type="term" value="F:coproporphyrinogen oxidase activity"/>
    <property type="evidence" value="ECO:0007669"/>
    <property type="project" value="InterPro"/>
</dbReference>
<keyword evidence="2" id="KW-0479">Metal-binding</keyword>
<dbReference type="SUPFAM" id="SSF102114">
    <property type="entry name" value="Radical SAM enzymes"/>
    <property type="match status" value="1"/>
</dbReference>
<dbReference type="Gene3D" id="3.80.30.20">
    <property type="entry name" value="tm_1862 like domain"/>
    <property type="match status" value="1"/>
</dbReference>
<gene>
    <name evidence="4" type="ORF">HR08_06765</name>
</gene>
<dbReference type="PROSITE" id="PS51918">
    <property type="entry name" value="RADICAL_SAM"/>
    <property type="match status" value="1"/>
</dbReference>
<dbReference type="InterPro" id="IPR034505">
    <property type="entry name" value="Coproporphyrinogen-III_oxidase"/>
</dbReference>
<dbReference type="SFLD" id="SFLDF00288">
    <property type="entry name" value="HemN-like__clustered_with_nucl"/>
    <property type="match status" value="1"/>
</dbReference>
<dbReference type="SFLD" id="SFLDG01065">
    <property type="entry name" value="anaerobic_coproporphyrinogen-I"/>
    <property type="match status" value="1"/>
</dbReference>
<dbReference type="EMBL" id="JRAI01000059">
    <property type="protein sequence ID" value="KGN85273.1"/>
    <property type="molecule type" value="Genomic_DNA"/>
</dbReference>
<keyword evidence="2" id="KW-0411">Iron-sulfur</keyword>
<dbReference type="SFLD" id="SFLDG01082">
    <property type="entry name" value="B12-binding_domain_containing"/>
    <property type="match status" value="1"/>
</dbReference>
<dbReference type="InterPro" id="IPR006638">
    <property type="entry name" value="Elp3/MiaA/NifB-like_rSAM"/>
</dbReference>
<comment type="similarity">
    <text evidence="1">Belongs to the anaerobic coproporphyrinogen-III oxidase family. HemW subfamily.</text>
</comment>
<accession>A0A0A2F2N7</accession>
<dbReference type="SMART" id="SM00729">
    <property type="entry name" value="Elp3"/>
    <property type="match status" value="1"/>
</dbReference>
<dbReference type="SFLD" id="SFLDS00029">
    <property type="entry name" value="Radical_SAM"/>
    <property type="match status" value="1"/>
</dbReference>
<dbReference type="RefSeq" id="WP_039421291.1">
    <property type="nucleotide sequence ID" value="NZ_JRAI01000059.1"/>
</dbReference>
<keyword evidence="2" id="KW-0949">S-adenosyl-L-methionine</keyword>
<dbReference type="SFLD" id="SFLDF00562">
    <property type="entry name" value="HemN-like__clustered_with_heat"/>
    <property type="match status" value="1"/>
</dbReference>
<dbReference type="NCBIfam" id="TIGR00539">
    <property type="entry name" value="hemN_rel"/>
    <property type="match status" value="1"/>
</dbReference>